<feature type="region of interest" description="Disordered" evidence="1">
    <location>
        <begin position="172"/>
        <end position="198"/>
    </location>
</feature>
<dbReference type="RefSeq" id="XP_031863931.1">
    <property type="nucleotide sequence ID" value="XM_032001768.1"/>
</dbReference>
<feature type="compositionally biased region" description="Acidic residues" evidence="1">
    <location>
        <begin position="943"/>
        <end position="958"/>
    </location>
</feature>
<name>A0A5M6C7P8_9TREE</name>
<evidence type="ECO:0000313" key="3">
    <source>
        <dbReference type="Proteomes" id="UP000322225"/>
    </source>
</evidence>
<dbReference type="EMBL" id="CP144056">
    <property type="protein sequence ID" value="WWD19272.1"/>
    <property type="molecule type" value="Genomic_DNA"/>
</dbReference>
<feature type="region of interest" description="Disordered" evidence="1">
    <location>
        <begin position="922"/>
        <end position="961"/>
    </location>
</feature>
<dbReference type="Proteomes" id="UP000322225">
    <property type="component" value="Chromosome 6"/>
</dbReference>
<dbReference type="AlphaFoldDB" id="A0A5M6C7P8"/>
<feature type="compositionally biased region" description="Basic and acidic residues" evidence="1">
    <location>
        <begin position="736"/>
        <end position="750"/>
    </location>
</feature>
<accession>A0A5M6C7P8</accession>
<feature type="region of interest" description="Disordered" evidence="1">
    <location>
        <begin position="604"/>
        <end position="654"/>
    </location>
</feature>
<protein>
    <submittedName>
        <fullName evidence="2">Uncharacterized protein</fullName>
    </submittedName>
</protein>
<feature type="compositionally biased region" description="Low complexity" evidence="1">
    <location>
        <begin position="94"/>
        <end position="107"/>
    </location>
</feature>
<dbReference type="GeneID" id="43585876"/>
<dbReference type="KEGG" id="ksn:43585876"/>
<feature type="compositionally biased region" description="Low complexity" evidence="1">
    <location>
        <begin position="25"/>
        <end position="34"/>
    </location>
</feature>
<feature type="region of interest" description="Disordered" evidence="1">
    <location>
        <begin position="1"/>
        <end position="142"/>
    </location>
</feature>
<feature type="compositionally biased region" description="Acidic residues" evidence="1">
    <location>
        <begin position="922"/>
        <end position="934"/>
    </location>
</feature>
<proteinExistence type="predicted"/>
<organism evidence="2 3">
    <name type="scientific">Kwoniella shandongensis</name>
    <dbReference type="NCBI Taxonomy" id="1734106"/>
    <lineage>
        <taxon>Eukaryota</taxon>
        <taxon>Fungi</taxon>
        <taxon>Dikarya</taxon>
        <taxon>Basidiomycota</taxon>
        <taxon>Agaricomycotina</taxon>
        <taxon>Tremellomycetes</taxon>
        <taxon>Tremellales</taxon>
        <taxon>Cryptococcaceae</taxon>
        <taxon>Kwoniella</taxon>
    </lineage>
</organism>
<keyword evidence="3" id="KW-1185">Reference proteome</keyword>
<evidence type="ECO:0000313" key="2">
    <source>
        <dbReference type="EMBL" id="WWD19272.1"/>
    </source>
</evidence>
<feature type="compositionally biased region" description="Polar residues" evidence="1">
    <location>
        <begin position="59"/>
        <end position="83"/>
    </location>
</feature>
<gene>
    <name evidence="2" type="ORF">CI109_103730</name>
</gene>
<feature type="compositionally biased region" description="Low complexity" evidence="1">
    <location>
        <begin position="612"/>
        <end position="629"/>
    </location>
</feature>
<reference evidence="2" key="1">
    <citation type="submission" date="2017-08" db="EMBL/GenBank/DDBJ databases">
        <authorList>
            <person name="Cuomo C."/>
            <person name="Billmyre B."/>
            <person name="Heitman J."/>
        </authorList>
    </citation>
    <scope>NUCLEOTIDE SEQUENCE</scope>
    <source>
        <strain evidence="2">CBS 12478</strain>
    </source>
</reference>
<dbReference type="OrthoDB" id="2564824at2759"/>
<reference evidence="2" key="2">
    <citation type="submission" date="2024-01" db="EMBL/GenBank/DDBJ databases">
        <title>Comparative genomics of Cryptococcus and Kwoniella reveals pathogenesis evolution and contrasting modes of karyotype evolution via chromosome fusion or intercentromeric recombination.</title>
        <authorList>
            <person name="Coelho M.A."/>
            <person name="David-Palma M."/>
            <person name="Shea T."/>
            <person name="Bowers K."/>
            <person name="McGinley-Smith S."/>
            <person name="Mohammad A.W."/>
            <person name="Gnirke A."/>
            <person name="Yurkov A.M."/>
            <person name="Nowrousian M."/>
            <person name="Sun S."/>
            <person name="Cuomo C.A."/>
            <person name="Heitman J."/>
        </authorList>
    </citation>
    <scope>NUCLEOTIDE SEQUENCE</scope>
    <source>
        <strain evidence="2">CBS 12478</strain>
    </source>
</reference>
<evidence type="ECO:0000256" key="1">
    <source>
        <dbReference type="SAM" id="MobiDB-lite"/>
    </source>
</evidence>
<sequence>MSTAMPNRMQLKRRGSSLDLTNHQASASDSDGSSHWSPPDTPTPIRYLTLPKKSRLQPGRTQSQHGVSVVASPSRSNQFSFTVPTVKRPHSHHSSSSTSTSTNGSSSAVRRSAYLVYRGHGQGDNFSSDGGEMSSDDGEVTETELGTALRGAGAGGGVHQHSDAIDTEGDEVDMSLSNIPPSPLPSSPTIHYSKGWKGKKRMRDHWNVDEKMRGGNGSGSDEDGDDEAETEIMLDRKWVKHAKRVPQYLDEKMSQSTGSMGAICKRMDGLQASSTIFSMSIDSDYPVDIKPPTLTNYHSALKASSRPRPLRANRRLKKRGQQKRCFQKLTASEDPLVGLPIFREWPATKSLIVTSGDGDGELSSMEISDLDERQVASDIDIDSEAEADAEMGVLSDIEVRSTDEVSASTHLKVVQDFKDDDTVITSPPVEAYRTKIRACYEQDIPLTRVQLAAVDMQLSNPARGIHRRPRYKAFPERVAGQHSTSHLHRRSPSSLLPVRRVLIKKSQRYAIKDKVRVKPGRTEFNTCFNGQTFLALLRTRRAACQARRSKIQIFNERTKHGIWRSMVGNWWGHAQVVAMTNKWWLAPRLAPQTKDEVEVENILGNDSDDESMATASTASTSPSSSSRAALRTFNKARKRAARESEEDNTSEVEERWARRNLLRAQELETYHLKARIAVQRREIEARRRREAEETAAARARVAELEQARLEQQQRRLAEEVARQLQREEAARIAREAAEEFERDREERERLQSPPSPSPTDISIVSEPPEYEFPFYPVVMARPAHLPVLAPAPVISRRRGPVQVSPARSDILPDYLPDRYTNLSPPPPPPYNARTDCQTVIPPIFIEDDDEEDDIEREDEVDLASPLVPSRRGRPLRRYRSSSPEVIGAFPAPVIHSPTPVRHNHRASIDPIRAFEAALDLEEGEGEAQVDEEADQVERGVFDTESEADEVEEDDEEGDIVPGGRVAGVFQRVFGLVWGGATARR</sequence>
<feature type="region of interest" description="Disordered" evidence="1">
    <location>
        <begin position="736"/>
        <end position="763"/>
    </location>
</feature>